<evidence type="ECO:0000313" key="2">
    <source>
        <dbReference type="EMBL" id="KZP18882.1"/>
    </source>
</evidence>
<protein>
    <submittedName>
        <fullName evidence="2">Uncharacterized protein</fullName>
    </submittedName>
</protein>
<gene>
    <name evidence="2" type="ORF">FIBSPDRAFT_1045824</name>
</gene>
<dbReference type="Proteomes" id="UP000076532">
    <property type="component" value="Unassembled WGS sequence"/>
</dbReference>
<dbReference type="EMBL" id="KV417568">
    <property type="protein sequence ID" value="KZP18882.1"/>
    <property type="molecule type" value="Genomic_DNA"/>
</dbReference>
<feature type="region of interest" description="Disordered" evidence="1">
    <location>
        <begin position="57"/>
        <end position="76"/>
    </location>
</feature>
<proteinExistence type="predicted"/>
<dbReference type="OrthoDB" id="2953893at2759"/>
<name>A0A166HI52_9AGAM</name>
<reference evidence="2 3" key="1">
    <citation type="journal article" date="2016" name="Mol. Biol. Evol.">
        <title>Comparative Genomics of Early-Diverging Mushroom-Forming Fungi Provides Insights into the Origins of Lignocellulose Decay Capabilities.</title>
        <authorList>
            <person name="Nagy L.G."/>
            <person name="Riley R."/>
            <person name="Tritt A."/>
            <person name="Adam C."/>
            <person name="Daum C."/>
            <person name="Floudas D."/>
            <person name="Sun H."/>
            <person name="Yadav J.S."/>
            <person name="Pangilinan J."/>
            <person name="Larsson K.H."/>
            <person name="Matsuura K."/>
            <person name="Barry K."/>
            <person name="Labutti K."/>
            <person name="Kuo R."/>
            <person name="Ohm R.A."/>
            <person name="Bhattacharya S.S."/>
            <person name="Shirouzu T."/>
            <person name="Yoshinaga Y."/>
            <person name="Martin F.M."/>
            <person name="Grigoriev I.V."/>
            <person name="Hibbett D.S."/>
        </authorList>
    </citation>
    <scope>NUCLEOTIDE SEQUENCE [LARGE SCALE GENOMIC DNA]</scope>
    <source>
        <strain evidence="2 3">CBS 109695</strain>
    </source>
</reference>
<evidence type="ECO:0000313" key="3">
    <source>
        <dbReference type="Proteomes" id="UP000076532"/>
    </source>
</evidence>
<keyword evidence="3" id="KW-1185">Reference proteome</keyword>
<organism evidence="2 3">
    <name type="scientific">Athelia psychrophila</name>
    <dbReference type="NCBI Taxonomy" id="1759441"/>
    <lineage>
        <taxon>Eukaryota</taxon>
        <taxon>Fungi</taxon>
        <taxon>Dikarya</taxon>
        <taxon>Basidiomycota</taxon>
        <taxon>Agaricomycotina</taxon>
        <taxon>Agaricomycetes</taxon>
        <taxon>Agaricomycetidae</taxon>
        <taxon>Atheliales</taxon>
        <taxon>Atheliaceae</taxon>
        <taxon>Athelia</taxon>
    </lineage>
</organism>
<evidence type="ECO:0000256" key="1">
    <source>
        <dbReference type="SAM" id="MobiDB-lite"/>
    </source>
</evidence>
<accession>A0A166HI52</accession>
<sequence length="97" mass="10446">MLATATLIAYLYSAMPYQIGPSFSLPKLYCNAVLSSLNARQGLSGLASATVEMSGRSTTAAELSNFDPKPDGQPQRPEVFVQIDHETTDSESQFEGK</sequence>
<dbReference type="AlphaFoldDB" id="A0A166HI52"/>